<dbReference type="GO" id="GO:0016787">
    <property type="term" value="F:hydrolase activity"/>
    <property type="evidence" value="ECO:0007669"/>
    <property type="project" value="UniProtKB-KW"/>
</dbReference>
<dbReference type="CDD" id="cd03886">
    <property type="entry name" value="M20_Acy1"/>
    <property type="match status" value="1"/>
</dbReference>
<dbReference type="OrthoDB" id="9776731at2"/>
<comment type="cofactor">
    <cofactor evidence="1">
        <name>Mn(2+)</name>
        <dbReference type="ChEBI" id="CHEBI:29035"/>
    </cofactor>
    <text evidence="1">The Mn(2+) ion enhances activity.</text>
</comment>
<name>A0A077L921_9BACT</name>
<evidence type="ECO:0000313" key="3">
    <source>
        <dbReference type="EMBL" id="BAP39498.1"/>
    </source>
</evidence>
<feature type="domain" description="Peptidase M20 dimerisation" evidence="2">
    <location>
        <begin position="181"/>
        <end position="281"/>
    </location>
</feature>
<sequence>MSFLEQVRQLFEEAKEIRRKIHKNPEIGFELPKTTKIIKEVLDKYNIQYTNLKDTYAIIGSIGNKLGGKKILLRADMDAVQAKEESNLPFSSINSNAHLCGHDIHTTSLLITLIILKKYEKELNGQITFLFQPAEETLNGGKLMIEKGLLENNFDLGLALHMWPSGKKLGIIIQKEQVLSSALNFKIDIEGKGAHGGMPYKGVDPIIVASQIISAFNIMAAHELPSNKSASVSIGYLNTFGGSVNVIPSKVTLEGTARTLFVKSAQYIKKRLPEIANNIAKAFKAKISFEILADVPPLFNTPSISKLVFKSAKESLENKYDVKFAEPELASEDYAHIASCLKKSCYFFVSCPFPNENNEVFDVHNNNVIFNEEALIIGPTTMIQTIINFLDSKKK</sequence>
<feature type="binding site" evidence="1">
    <location>
        <position position="100"/>
    </location>
    <ligand>
        <name>Mn(2+)</name>
        <dbReference type="ChEBI" id="CHEBI:29035"/>
        <label>2</label>
    </ligand>
</feature>
<dbReference type="EMBL" id="AP014631">
    <property type="protein sequence ID" value="BAP39498.1"/>
    <property type="molecule type" value="Genomic_DNA"/>
</dbReference>
<feature type="binding site" evidence="1">
    <location>
        <position position="161"/>
    </location>
    <ligand>
        <name>Mn(2+)</name>
        <dbReference type="ChEBI" id="CHEBI:29035"/>
        <label>2</label>
    </ligand>
</feature>
<dbReference type="InterPro" id="IPR017439">
    <property type="entry name" value="Amidohydrolase"/>
</dbReference>
<dbReference type="InterPro" id="IPR011650">
    <property type="entry name" value="Peptidase_M20_dimer"/>
</dbReference>
<dbReference type="Pfam" id="PF07687">
    <property type="entry name" value="M20_dimer"/>
    <property type="match status" value="1"/>
</dbReference>
<dbReference type="Gene3D" id="3.40.630.10">
    <property type="entry name" value="Zn peptidases"/>
    <property type="match status" value="1"/>
</dbReference>
<dbReference type="RefSeq" id="WP_045433563.1">
    <property type="nucleotide sequence ID" value="NZ_AP014631.1"/>
</dbReference>
<organism evidence="3 4">
    <name type="scientific">Metamycoplasma canadense</name>
    <dbReference type="NCBI Taxonomy" id="29554"/>
    <lineage>
        <taxon>Bacteria</taxon>
        <taxon>Bacillati</taxon>
        <taxon>Mycoplasmatota</taxon>
        <taxon>Mycoplasmoidales</taxon>
        <taxon>Metamycoplasmataceae</taxon>
        <taxon>Metamycoplasma</taxon>
    </lineage>
</organism>
<dbReference type="PANTHER" id="PTHR11014">
    <property type="entry name" value="PEPTIDASE M20 FAMILY MEMBER"/>
    <property type="match status" value="1"/>
</dbReference>
<dbReference type="Pfam" id="PF01546">
    <property type="entry name" value="Peptidase_M20"/>
    <property type="match status" value="1"/>
</dbReference>
<dbReference type="GO" id="GO:0046872">
    <property type="term" value="F:metal ion binding"/>
    <property type="evidence" value="ECO:0007669"/>
    <property type="project" value="UniProtKB-KW"/>
</dbReference>
<keyword evidence="3" id="KW-0378">Hydrolase</keyword>
<dbReference type="PANTHER" id="PTHR11014:SF63">
    <property type="entry name" value="METALLOPEPTIDASE, PUTATIVE (AFU_ORTHOLOGUE AFUA_6G09600)-RELATED"/>
    <property type="match status" value="1"/>
</dbReference>
<feature type="binding site" evidence="1">
    <location>
        <position position="102"/>
    </location>
    <ligand>
        <name>Mn(2+)</name>
        <dbReference type="ChEBI" id="CHEBI:29035"/>
        <label>2</label>
    </ligand>
</feature>
<keyword evidence="4" id="KW-1185">Reference proteome</keyword>
<reference evidence="4" key="1">
    <citation type="journal article" date="2014" name="Genome Announc.">
        <title>Complete Genome Sequence of Mycoplasma canadense Strain HAZ 360_1 from Bovine Mastitic Milk in Japan.</title>
        <authorList>
            <person name="Hata E."/>
        </authorList>
    </citation>
    <scope>NUCLEOTIDE SEQUENCE [LARGE SCALE GENOMIC DNA]</scope>
    <source>
        <strain evidence="4">HAZ360_1</strain>
    </source>
</reference>
<feature type="binding site" evidence="1">
    <location>
        <position position="136"/>
    </location>
    <ligand>
        <name>Mn(2+)</name>
        <dbReference type="ChEBI" id="CHEBI:29035"/>
        <label>2</label>
    </ligand>
</feature>
<dbReference type="KEGG" id="mcan:MCAN360_0284"/>
<dbReference type="SUPFAM" id="SSF55031">
    <property type="entry name" value="Bacterial exopeptidase dimerisation domain"/>
    <property type="match status" value="1"/>
</dbReference>
<gene>
    <name evidence="3" type="primary">abgB</name>
    <name evidence="3" type="ORF">MCAN360_0284</name>
</gene>
<keyword evidence="1" id="KW-0464">Manganese</keyword>
<proteinExistence type="predicted"/>
<dbReference type="PIRSF" id="PIRSF005962">
    <property type="entry name" value="Pept_M20D_amidohydro"/>
    <property type="match status" value="1"/>
</dbReference>
<dbReference type="HOGENOM" id="CLU_023257_0_1_14"/>
<dbReference type="NCBIfam" id="TIGR01891">
    <property type="entry name" value="amidohydrolases"/>
    <property type="match status" value="1"/>
</dbReference>
<dbReference type="InterPro" id="IPR036264">
    <property type="entry name" value="Bact_exopeptidase_dim_dom"/>
</dbReference>
<dbReference type="InterPro" id="IPR002933">
    <property type="entry name" value="Peptidase_M20"/>
</dbReference>
<evidence type="ECO:0000256" key="1">
    <source>
        <dbReference type="PIRSR" id="PIRSR005962-1"/>
    </source>
</evidence>
<accession>A0A077L921</accession>
<dbReference type="Proteomes" id="UP000031641">
    <property type="component" value="Chromosome"/>
</dbReference>
<keyword evidence="1" id="KW-0479">Metal-binding</keyword>
<evidence type="ECO:0000259" key="2">
    <source>
        <dbReference type="Pfam" id="PF07687"/>
    </source>
</evidence>
<feature type="binding site" evidence="1">
    <location>
        <position position="364"/>
    </location>
    <ligand>
        <name>Mn(2+)</name>
        <dbReference type="ChEBI" id="CHEBI:29035"/>
        <label>2</label>
    </ligand>
</feature>
<dbReference type="SUPFAM" id="SSF53187">
    <property type="entry name" value="Zn-dependent exopeptidases"/>
    <property type="match status" value="1"/>
</dbReference>
<dbReference type="STRING" id="29554.MCAN360_0284"/>
<evidence type="ECO:0000313" key="4">
    <source>
        <dbReference type="Proteomes" id="UP000031641"/>
    </source>
</evidence>
<dbReference type="AlphaFoldDB" id="A0A077L921"/>
<dbReference type="Gene3D" id="3.30.70.360">
    <property type="match status" value="1"/>
</dbReference>
<protein>
    <submittedName>
        <fullName evidence="3">Amidohydrolase</fullName>
    </submittedName>
</protein>